<dbReference type="STRING" id="1429043.X474_04890"/>
<dbReference type="RefSeq" id="WP_044347030.1">
    <property type="nucleotide sequence ID" value="NZ_AZAC01000004.1"/>
</dbReference>
<dbReference type="AlphaFoldDB" id="A0A0D2GKB0"/>
<dbReference type="InterPro" id="IPR046668">
    <property type="entry name" value="DUF6538"/>
</dbReference>
<organism evidence="2 3">
    <name type="scientific">Dethiosulfatarculus sandiegensis</name>
    <dbReference type="NCBI Taxonomy" id="1429043"/>
    <lineage>
        <taxon>Bacteria</taxon>
        <taxon>Pseudomonadati</taxon>
        <taxon>Thermodesulfobacteriota</taxon>
        <taxon>Desulfarculia</taxon>
        <taxon>Desulfarculales</taxon>
        <taxon>Desulfarculaceae</taxon>
        <taxon>Dethiosulfatarculus</taxon>
    </lineage>
</organism>
<evidence type="ECO:0000313" key="3">
    <source>
        <dbReference type="Proteomes" id="UP000032233"/>
    </source>
</evidence>
<evidence type="ECO:0000259" key="1">
    <source>
        <dbReference type="Pfam" id="PF20172"/>
    </source>
</evidence>
<comment type="caution">
    <text evidence="2">The sequence shown here is derived from an EMBL/GenBank/DDBJ whole genome shotgun (WGS) entry which is preliminary data.</text>
</comment>
<gene>
    <name evidence="2" type="ORF">X474_04890</name>
</gene>
<keyword evidence="3" id="KW-1185">Reference proteome</keyword>
<dbReference type="InParanoid" id="A0A0D2GKB0"/>
<dbReference type="OrthoDB" id="9784724at2"/>
<proteinExistence type="predicted"/>
<dbReference type="EMBL" id="AZAC01000004">
    <property type="protein sequence ID" value="KIX15207.1"/>
    <property type="molecule type" value="Genomic_DNA"/>
</dbReference>
<protein>
    <recommendedName>
        <fullName evidence="1">DUF6538 domain-containing protein</fullName>
    </recommendedName>
</protein>
<evidence type="ECO:0000313" key="2">
    <source>
        <dbReference type="EMBL" id="KIX15207.1"/>
    </source>
</evidence>
<name>A0A0D2GKB0_9BACT</name>
<dbReference type="Proteomes" id="UP000032233">
    <property type="component" value="Unassembled WGS sequence"/>
</dbReference>
<dbReference type="Pfam" id="PF20172">
    <property type="entry name" value="DUF6538"/>
    <property type="match status" value="1"/>
</dbReference>
<reference evidence="2 3" key="1">
    <citation type="submission" date="2013-11" db="EMBL/GenBank/DDBJ databases">
        <title>Metagenomic analysis of a methanogenic consortium involved in long chain n-alkane degradation.</title>
        <authorList>
            <person name="Davidova I.A."/>
            <person name="Callaghan A.V."/>
            <person name="Wawrik B."/>
            <person name="Pruitt S."/>
            <person name="Marks C."/>
            <person name="Duncan K.E."/>
            <person name="Suflita J.M."/>
        </authorList>
    </citation>
    <scope>NUCLEOTIDE SEQUENCE [LARGE SCALE GENOMIC DNA]</scope>
    <source>
        <strain evidence="2 3">SPR</strain>
    </source>
</reference>
<accession>A0A0D2GKB0</accession>
<feature type="domain" description="DUF6538" evidence="1">
    <location>
        <begin position="7"/>
        <end position="65"/>
    </location>
</feature>
<sequence length="89" mass="10234">MSKMGRLVRGGNVYYHRASIPADIKDSYPKSEKTFSLKTRDYREAVKLVRVAAVEVDLKFEEHRRKIAGQRLVQQARAVVEAEQRATKT</sequence>